<feature type="chain" id="PRO_5021781321" evidence="1">
    <location>
        <begin position="25"/>
        <end position="362"/>
    </location>
</feature>
<sequence precursor="true">MLRTLICSAAVCGFLAMTANPALAISFDDQVKIQTSNAVAGSADVNNVDVLDFLGQIAVNGSDTDGSGTFSIGDSSRVVGGAVNDGITVGGAVTPGGLSTVAGGPAFELTAVIKNWDATVTSIIMGFPVPGALSLTITYDTSSALAHVPTGAGPVAGSGIVDLYIDTSADHSPNAVGTSSDGTWVASFAIFTQPSFTSATAFSVPPTLPGGATGTTNVRLLLIDQIGAGTATTADDFFVTTDDKALIGTDLALASLISSVDTPINDNAPMGGINRTGADPGPVNIGSTIGASAFGGGTDPFTPPSTGGGPGSFPFDVVSTFDSNNLFAVVPEPSSMALLTLGLGALGAGRLRRRRKDEEEQA</sequence>
<evidence type="ECO:0000256" key="1">
    <source>
        <dbReference type="SAM" id="SignalP"/>
    </source>
</evidence>
<protein>
    <submittedName>
        <fullName evidence="3">PEP-CTERM motif protein</fullName>
    </submittedName>
</protein>
<organism evidence="3 4">
    <name type="scientific">Maioricimonas rarisocia</name>
    <dbReference type="NCBI Taxonomy" id="2528026"/>
    <lineage>
        <taxon>Bacteria</taxon>
        <taxon>Pseudomonadati</taxon>
        <taxon>Planctomycetota</taxon>
        <taxon>Planctomycetia</taxon>
        <taxon>Planctomycetales</taxon>
        <taxon>Planctomycetaceae</taxon>
        <taxon>Maioricimonas</taxon>
    </lineage>
</organism>
<dbReference type="EMBL" id="CP036275">
    <property type="protein sequence ID" value="QDU36065.1"/>
    <property type="molecule type" value="Genomic_DNA"/>
</dbReference>
<dbReference type="KEGG" id="mri:Mal4_03480"/>
<evidence type="ECO:0000313" key="4">
    <source>
        <dbReference type="Proteomes" id="UP000320496"/>
    </source>
</evidence>
<feature type="signal peptide" evidence="1">
    <location>
        <begin position="1"/>
        <end position="24"/>
    </location>
</feature>
<dbReference type="InterPro" id="IPR013424">
    <property type="entry name" value="Ice-binding_C"/>
</dbReference>
<name>A0A517Z0S4_9PLAN</name>
<dbReference type="RefSeq" id="WP_145366769.1">
    <property type="nucleotide sequence ID" value="NZ_CP036275.1"/>
</dbReference>
<keyword evidence="1" id="KW-0732">Signal</keyword>
<evidence type="ECO:0000259" key="2">
    <source>
        <dbReference type="Pfam" id="PF07589"/>
    </source>
</evidence>
<gene>
    <name evidence="3" type="ORF">Mal4_03480</name>
</gene>
<keyword evidence="4" id="KW-1185">Reference proteome</keyword>
<proteinExistence type="predicted"/>
<reference evidence="3 4" key="1">
    <citation type="submission" date="2019-02" db="EMBL/GenBank/DDBJ databases">
        <title>Deep-cultivation of Planctomycetes and their phenomic and genomic characterization uncovers novel biology.</title>
        <authorList>
            <person name="Wiegand S."/>
            <person name="Jogler M."/>
            <person name="Boedeker C."/>
            <person name="Pinto D."/>
            <person name="Vollmers J."/>
            <person name="Rivas-Marin E."/>
            <person name="Kohn T."/>
            <person name="Peeters S.H."/>
            <person name="Heuer A."/>
            <person name="Rast P."/>
            <person name="Oberbeckmann S."/>
            <person name="Bunk B."/>
            <person name="Jeske O."/>
            <person name="Meyerdierks A."/>
            <person name="Storesund J.E."/>
            <person name="Kallscheuer N."/>
            <person name="Luecker S."/>
            <person name="Lage O.M."/>
            <person name="Pohl T."/>
            <person name="Merkel B.J."/>
            <person name="Hornburger P."/>
            <person name="Mueller R.-W."/>
            <person name="Bruemmer F."/>
            <person name="Labrenz M."/>
            <person name="Spormann A.M."/>
            <person name="Op den Camp H."/>
            <person name="Overmann J."/>
            <person name="Amann R."/>
            <person name="Jetten M.S.M."/>
            <person name="Mascher T."/>
            <person name="Medema M.H."/>
            <person name="Devos D.P."/>
            <person name="Kaster A.-K."/>
            <person name="Ovreas L."/>
            <person name="Rohde M."/>
            <person name="Galperin M.Y."/>
            <person name="Jogler C."/>
        </authorList>
    </citation>
    <scope>NUCLEOTIDE SEQUENCE [LARGE SCALE GENOMIC DNA]</scope>
    <source>
        <strain evidence="3 4">Mal4</strain>
    </source>
</reference>
<dbReference type="AlphaFoldDB" id="A0A517Z0S4"/>
<dbReference type="Proteomes" id="UP000320496">
    <property type="component" value="Chromosome"/>
</dbReference>
<accession>A0A517Z0S4</accession>
<dbReference type="NCBIfam" id="TIGR02595">
    <property type="entry name" value="PEP_CTERM"/>
    <property type="match status" value="1"/>
</dbReference>
<feature type="domain" description="Ice-binding protein C-terminal" evidence="2">
    <location>
        <begin position="330"/>
        <end position="353"/>
    </location>
</feature>
<evidence type="ECO:0000313" key="3">
    <source>
        <dbReference type="EMBL" id="QDU36065.1"/>
    </source>
</evidence>
<dbReference type="Pfam" id="PF07589">
    <property type="entry name" value="PEP-CTERM"/>
    <property type="match status" value="1"/>
</dbReference>